<keyword evidence="3" id="KW-1185">Reference proteome</keyword>
<reference evidence="2" key="2">
    <citation type="submission" date="2020-11" db="EMBL/GenBank/DDBJ databases">
        <authorList>
            <person name="McCartney M.A."/>
            <person name="Auch B."/>
            <person name="Kono T."/>
            <person name="Mallez S."/>
            <person name="Becker A."/>
            <person name="Gohl D.M."/>
            <person name="Silverstein K.A.T."/>
            <person name="Koren S."/>
            <person name="Bechman K.B."/>
            <person name="Herman A."/>
            <person name="Abrahante J.E."/>
            <person name="Garbe J."/>
        </authorList>
    </citation>
    <scope>NUCLEOTIDE SEQUENCE</scope>
    <source>
        <strain evidence="2">Duluth1</strain>
        <tissue evidence="2">Whole animal</tissue>
    </source>
</reference>
<protein>
    <submittedName>
        <fullName evidence="2">Uncharacterized protein</fullName>
    </submittedName>
</protein>
<reference evidence="2" key="1">
    <citation type="journal article" date="2019" name="bioRxiv">
        <title>The Genome of the Zebra Mussel, Dreissena polymorpha: A Resource for Invasive Species Research.</title>
        <authorList>
            <person name="McCartney M.A."/>
            <person name="Auch B."/>
            <person name="Kono T."/>
            <person name="Mallez S."/>
            <person name="Zhang Y."/>
            <person name="Obille A."/>
            <person name="Becker A."/>
            <person name="Abrahante J.E."/>
            <person name="Garbe J."/>
            <person name="Badalamenti J.P."/>
            <person name="Herman A."/>
            <person name="Mangelson H."/>
            <person name="Liachko I."/>
            <person name="Sullivan S."/>
            <person name="Sone E.D."/>
            <person name="Koren S."/>
            <person name="Silverstein K.A.T."/>
            <person name="Beckman K.B."/>
            <person name="Gohl D.M."/>
        </authorList>
    </citation>
    <scope>NUCLEOTIDE SEQUENCE</scope>
    <source>
        <strain evidence="2">Duluth1</strain>
        <tissue evidence="2">Whole animal</tissue>
    </source>
</reference>
<feature type="compositionally biased region" description="Polar residues" evidence="1">
    <location>
        <begin position="95"/>
        <end position="108"/>
    </location>
</feature>
<feature type="region of interest" description="Disordered" evidence="1">
    <location>
        <begin position="55"/>
        <end position="168"/>
    </location>
</feature>
<accession>A0A9D4C455</accession>
<gene>
    <name evidence="2" type="ORF">DPMN_059849</name>
</gene>
<dbReference type="EMBL" id="JAIWYP010000013">
    <property type="protein sequence ID" value="KAH3717071.1"/>
    <property type="molecule type" value="Genomic_DNA"/>
</dbReference>
<dbReference type="AlphaFoldDB" id="A0A9D4C455"/>
<name>A0A9D4C455_DREPO</name>
<evidence type="ECO:0000313" key="3">
    <source>
        <dbReference type="Proteomes" id="UP000828390"/>
    </source>
</evidence>
<feature type="compositionally biased region" description="Basic and acidic residues" evidence="1">
    <location>
        <begin position="82"/>
        <end position="91"/>
    </location>
</feature>
<comment type="caution">
    <text evidence="2">The sequence shown here is derived from an EMBL/GenBank/DDBJ whole genome shotgun (WGS) entry which is preliminary data.</text>
</comment>
<feature type="compositionally biased region" description="Basic and acidic residues" evidence="1">
    <location>
        <begin position="111"/>
        <end position="124"/>
    </location>
</feature>
<dbReference type="Proteomes" id="UP000828390">
    <property type="component" value="Unassembled WGS sequence"/>
</dbReference>
<evidence type="ECO:0000313" key="2">
    <source>
        <dbReference type="EMBL" id="KAH3717071.1"/>
    </source>
</evidence>
<feature type="compositionally biased region" description="Basic and acidic residues" evidence="1">
    <location>
        <begin position="159"/>
        <end position="168"/>
    </location>
</feature>
<sequence length="201" mass="23453">MHGGYMRRSVINKFLLSKSIWSKVYDTLYDTLKHFFREWSKDLLQLKSQIEQKRSKGRLTAKQYGTSVKEKERQSNTNEGNDSNKSEKLDFIQEESVNQSNQISITEESNNEDKLFDNTKERSSSFDIEVNPETMGRTSNISETSDKTEAVNKKTSKTTKSEQNSEKMECTVEFDFEHKPKKGREKKTCPNKKILIIKMQK</sequence>
<proteinExistence type="predicted"/>
<evidence type="ECO:0000256" key="1">
    <source>
        <dbReference type="SAM" id="MobiDB-lite"/>
    </source>
</evidence>
<organism evidence="2 3">
    <name type="scientific">Dreissena polymorpha</name>
    <name type="common">Zebra mussel</name>
    <name type="synonym">Mytilus polymorpha</name>
    <dbReference type="NCBI Taxonomy" id="45954"/>
    <lineage>
        <taxon>Eukaryota</taxon>
        <taxon>Metazoa</taxon>
        <taxon>Spiralia</taxon>
        <taxon>Lophotrochozoa</taxon>
        <taxon>Mollusca</taxon>
        <taxon>Bivalvia</taxon>
        <taxon>Autobranchia</taxon>
        <taxon>Heteroconchia</taxon>
        <taxon>Euheterodonta</taxon>
        <taxon>Imparidentia</taxon>
        <taxon>Neoheterodontei</taxon>
        <taxon>Myida</taxon>
        <taxon>Dreissenoidea</taxon>
        <taxon>Dreissenidae</taxon>
        <taxon>Dreissena</taxon>
    </lineage>
</organism>